<feature type="compositionally biased region" description="Acidic residues" evidence="1">
    <location>
        <begin position="89"/>
        <end position="107"/>
    </location>
</feature>
<protein>
    <submittedName>
        <fullName evidence="2">Uncharacterized protein</fullName>
    </submittedName>
</protein>
<dbReference type="AlphaFoldDB" id="A0AAN8NRQ5"/>
<evidence type="ECO:0000313" key="3">
    <source>
        <dbReference type="Proteomes" id="UP001307849"/>
    </source>
</evidence>
<evidence type="ECO:0000313" key="2">
    <source>
        <dbReference type="EMBL" id="KAK6515348.1"/>
    </source>
</evidence>
<proteinExistence type="predicted"/>
<dbReference type="EMBL" id="JAVHJM010000004">
    <property type="protein sequence ID" value="KAK6515348.1"/>
    <property type="molecule type" value="Genomic_DNA"/>
</dbReference>
<feature type="region of interest" description="Disordered" evidence="1">
    <location>
        <begin position="84"/>
        <end position="182"/>
    </location>
</feature>
<keyword evidence="3" id="KW-1185">Reference proteome</keyword>
<name>A0AAN8NRQ5_9PEZI</name>
<dbReference type="Proteomes" id="UP001307849">
    <property type="component" value="Unassembled WGS sequence"/>
</dbReference>
<organism evidence="2 3">
    <name type="scientific">Arthrobotrys conoides</name>
    <dbReference type="NCBI Taxonomy" id="74498"/>
    <lineage>
        <taxon>Eukaryota</taxon>
        <taxon>Fungi</taxon>
        <taxon>Dikarya</taxon>
        <taxon>Ascomycota</taxon>
        <taxon>Pezizomycotina</taxon>
        <taxon>Orbiliomycetes</taxon>
        <taxon>Orbiliales</taxon>
        <taxon>Orbiliaceae</taxon>
        <taxon>Arthrobotrys</taxon>
    </lineage>
</organism>
<gene>
    <name evidence="2" type="ORF">TWF506_007690</name>
</gene>
<evidence type="ECO:0000256" key="1">
    <source>
        <dbReference type="SAM" id="MobiDB-lite"/>
    </source>
</evidence>
<feature type="compositionally biased region" description="Basic and acidic residues" evidence="1">
    <location>
        <begin position="157"/>
        <end position="167"/>
    </location>
</feature>
<accession>A0AAN8NRQ5</accession>
<feature type="compositionally biased region" description="Acidic residues" evidence="1">
    <location>
        <begin position="168"/>
        <end position="178"/>
    </location>
</feature>
<reference evidence="2 3" key="1">
    <citation type="submission" date="2019-10" db="EMBL/GenBank/DDBJ databases">
        <authorList>
            <person name="Palmer J.M."/>
        </authorList>
    </citation>
    <scope>NUCLEOTIDE SEQUENCE [LARGE SCALE GENOMIC DNA]</scope>
    <source>
        <strain evidence="2 3">TWF506</strain>
    </source>
</reference>
<feature type="compositionally biased region" description="Basic residues" evidence="1">
    <location>
        <begin position="127"/>
        <end position="147"/>
    </location>
</feature>
<comment type="caution">
    <text evidence="2">The sequence shown here is derived from an EMBL/GenBank/DDBJ whole genome shotgun (WGS) entry which is preliminary data.</text>
</comment>
<sequence length="280" mass="30971">MTNTTEIPPASLSVATGAPTMEGVRGIIFEGWTHGSSFEDIVEVIEFTYMGVEGVRGLIREALTDLMTMGAWAGMMGKRALKEEKAVAVEEEEEEEDNESGGEEEEVPTTKGKGRKRRDLKEEAKKRKERKKENRVKKVKAQGRKKVGGGAKGPGAGRKEKGKKEEAEKEEGEEEEGEKQEAVVVATLEGGPMVFDDPMDIDPVEPDIVEPLLGGMRRLVVDVWSVHLPSDVAGALVRDRPYQREGAGGEQRSYRKWCLGRAIEGKRRRRKARKAKRGSP</sequence>